<evidence type="ECO:0000256" key="1">
    <source>
        <dbReference type="SAM" id="Coils"/>
    </source>
</evidence>
<feature type="transmembrane region" description="Helical" evidence="2">
    <location>
        <begin position="48"/>
        <end position="68"/>
    </location>
</feature>
<protein>
    <recommendedName>
        <fullName evidence="4">Transmembrane protein</fullName>
    </recommendedName>
</protein>
<dbReference type="EMBL" id="BK016247">
    <property type="protein sequence ID" value="DAG04977.1"/>
    <property type="molecule type" value="Genomic_DNA"/>
</dbReference>
<feature type="coiled-coil region" evidence="1">
    <location>
        <begin position="11"/>
        <end position="46"/>
    </location>
</feature>
<accession>A0A8S5VDX5</accession>
<keyword evidence="2" id="KW-0472">Membrane</keyword>
<keyword evidence="1" id="KW-0175">Coiled coil</keyword>
<evidence type="ECO:0000256" key="2">
    <source>
        <dbReference type="SAM" id="Phobius"/>
    </source>
</evidence>
<sequence>MSNMEGKSQLIKDQEDELTEKAELLIKHQKEQYESSVERIRRLEDKALKTFGSLSIVITVALLVVRYWWKDIFPEHYTPLHAFCWFFLIVFISTCFISWGFAFSAMQLQDLECPSSDATEMERFYMGNKIYNSLSAYAKEYSRLTDVVDKKHIEKSKIINFCFESMLYSAWSFVFFLILVVIIKLN</sequence>
<organism evidence="3">
    <name type="scientific">Myoviridae sp. ctnhb8</name>
    <dbReference type="NCBI Taxonomy" id="2825171"/>
    <lineage>
        <taxon>Viruses</taxon>
        <taxon>Duplodnaviria</taxon>
        <taxon>Heunggongvirae</taxon>
        <taxon>Uroviricota</taxon>
        <taxon>Caudoviricetes</taxon>
    </lineage>
</organism>
<evidence type="ECO:0000313" key="3">
    <source>
        <dbReference type="EMBL" id="DAG04977.1"/>
    </source>
</evidence>
<keyword evidence="2" id="KW-0812">Transmembrane</keyword>
<reference evidence="3" key="1">
    <citation type="journal article" date="2021" name="Proc. Natl. Acad. Sci. U.S.A.">
        <title>A Catalog of Tens of Thousands of Viruses from Human Metagenomes Reveals Hidden Associations with Chronic Diseases.</title>
        <authorList>
            <person name="Tisza M.J."/>
            <person name="Buck C.B."/>
        </authorList>
    </citation>
    <scope>NUCLEOTIDE SEQUENCE</scope>
    <source>
        <strain evidence="3">Ctnhb8</strain>
    </source>
</reference>
<name>A0A8S5VDX5_9CAUD</name>
<evidence type="ECO:0008006" key="4">
    <source>
        <dbReference type="Google" id="ProtNLM"/>
    </source>
</evidence>
<feature type="transmembrane region" description="Helical" evidence="2">
    <location>
        <begin position="80"/>
        <end position="102"/>
    </location>
</feature>
<feature type="transmembrane region" description="Helical" evidence="2">
    <location>
        <begin position="158"/>
        <end position="183"/>
    </location>
</feature>
<proteinExistence type="predicted"/>
<keyword evidence="2" id="KW-1133">Transmembrane helix</keyword>